<evidence type="ECO:0000313" key="2">
    <source>
        <dbReference type="EMBL" id="NBI27568.1"/>
    </source>
</evidence>
<name>A0A6N9Q1N3_9BACL</name>
<protein>
    <submittedName>
        <fullName evidence="2">Uncharacterized protein</fullName>
    </submittedName>
</protein>
<keyword evidence="1" id="KW-0812">Transmembrane</keyword>
<evidence type="ECO:0000256" key="1">
    <source>
        <dbReference type="SAM" id="Phobius"/>
    </source>
</evidence>
<keyword evidence="3" id="KW-1185">Reference proteome</keyword>
<organism evidence="2 3">
    <name type="scientific">Chengkuizengella marina</name>
    <dbReference type="NCBI Taxonomy" id="2507566"/>
    <lineage>
        <taxon>Bacteria</taxon>
        <taxon>Bacillati</taxon>
        <taxon>Bacillota</taxon>
        <taxon>Bacilli</taxon>
        <taxon>Bacillales</taxon>
        <taxon>Paenibacillaceae</taxon>
        <taxon>Chengkuizengella</taxon>
    </lineage>
</organism>
<dbReference type="OrthoDB" id="9890969at2"/>
<evidence type="ECO:0000313" key="3">
    <source>
        <dbReference type="Proteomes" id="UP000448943"/>
    </source>
</evidence>
<accession>A0A6N9Q1N3</accession>
<dbReference type="RefSeq" id="WP_160643648.1">
    <property type="nucleotide sequence ID" value="NZ_SIJB01000004.1"/>
</dbReference>
<comment type="caution">
    <text evidence="2">The sequence shown here is derived from an EMBL/GenBank/DDBJ whole genome shotgun (WGS) entry which is preliminary data.</text>
</comment>
<gene>
    <name evidence="2" type="ORF">ERL59_01115</name>
</gene>
<proteinExistence type="predicted"/>
<feature type="transmembrane region" description="Helical" evidence="1">
    <location>
        <begin position="70"/>
        <end position="88"/>
    </location>
</feature>
<feature type="transmembrane region" description="Helical" evidence="1">
    <location>
        <begin position="32"/>
        <end position="49"/>
    </location>
</feature>
<dbReference type="EMBL" id="SIJB01000004">
    <property type="protein sequence ID" value="NBI27568.1"/>
    <property type="molecule type" value="Genomic_DNA"/>
</dbReference>
<reference evidence="2 3" key="1">
    <citation type="submission" date="2019-01" db="EMBL/GenBank/DDBJ databases">
        <title>Chengkuizengella sp. nov., isolated from deep-sea sediment of East Pacific Ocean.</title>
        <authorList>
            <person name="Yang J."/>
            <person name="Lai Q."/>
            <person name="Shao Z."/>
        </authorList>
    </citation>
    <scope>NUCLEOTIDE SEQUENCE [LARGE SCALE GENOMIC DNA]</scope>
    <source>
        <strain evidence="2 3">YPA3-1-1</strain>
    </source>
</reference>
<keyword evidence="1" id="KW-0472">Membrane</keyword>
<dbReference type="AlphaFoldDB" id="A0A6N9Q1N3"/>
<dbReference type="Proteomes" id="UP000448943">
    <property type="component" value="Unassembled WGS sequence"/>
</dbReference>
<keyword evidence="1" id="KW-1133">Transmembrane helix</keyword>
<sequence length="97" mass="11323">MKFRFIYVLTFALYLLYVLFSSFQLIVNNVSFISWIVSSTGGGLLLYVFSKIYHKKSYQEDMRQSTNGDVLFICLCLFLIIIIILKILTRLSGAVYW</sequence>
<feature type="transmembrane region" description="Helical" evidence="1">
    <location>
        <begin position="5"/>
        <end position="26"/>
    </location>
</feature>